<dbReference type="PANTHER" id="PTHR43179:SF12">
    <property type="entry name" value="GALACTOFURANOSYLTRANSFERASE GLFT2"/>
    <property type="match status" value="1"/>
</dbReference>
<dbReference type="InterPro" id="IPR029044">
    <property type="entry name" value="Nucleotide-diphossugar_trans"/>
</dbReference>
<organism evidence="6 7">
    <name type="scientific">Angustibacter luteus</name>
    <dbReference type="NCBI Taxonomy" id="658456"/>
    <lineage>
        <taxon>Bacteria</taxon>
        <taxon>Bacillati</taxon>
        <taxon>Actinomycetota</taxon>
        <taxon>Actinomycetes</taxon>
        <taxon>Kineosporiales</taxon>
        <taxon>Kineosporiaceae</taxon>
    </lineage>
</organism>
<keyword evidence="3 6" id="KW-0328">Glycosyltransferase</keyword>
<dbReference type="Proteomes" id="UP001596189">
    <property type="component" value="Unassembled WGS sequence"/>
</dbReference>
<name>A0ABW1JFS2_9ACTN</name>
<comment type="similarity">
    <text evidence="2">Belongs to the glycosyltransferase 2 family.</text>
</comment>
<evidence type="ECO:0000256" key="3">
    <source>
        <dbReference type="ARBA" id="ARBA00022676"/>
    </source>
</evidence>
<dbReference type="SUPFAM" id="SSF53448">
    <property type="entry name" value="Nucleotide-diphospho-sugar transferases"/>
    <property type="match status" value="1"/>
</dbReference>
<keyword evidence="7" id="KW-1185">Reference proteome</keyword>
<proteinExistence type="inferred from homology"/>
<accession>A0ABW1JFS2</accession>
<dbReference type="Gene3D" id="3.90.550.10">
    <property type="entry name" value="Spore Coat Polysaccharide Biosynthesis Protein SpsA, Chain A"/>
    <property type="match status" value="1"/>
</dbReference>
<dbReference type="PANTHER" id="PTHR43179">
    <property type="entry name" value="RHAMNOSYLTRANSFERASE WBBL"/>
    <property type="match status" value="1"/>
</dbReference>
<evidence type="ECO:0000256" key="2">
    <source>
        <dbReference type="ARBA" id="ARBA00006739"/>
    </source>
</evidence>
<evidence type="ECO:0000256" key="1">
    <source>
        <dbReference type="ARBA" id="ARBA00004776"/>
    </source>
</evidence>
<evidence type="ECO:0000256" key="4">
    <source>
        <dbReference type="ARBA" id="ARBA00022679"/>
    </source>
</evidence>
<dbReference type="RefSeq" id="WP_345715785.1">
    <property type="nucleotide sequence ID" value="NZ_BAABFP010000002.1"/>
</dbReference>
<dbReference type="EMBL" id="JBHSRD010000004">
    <property type="protein sequence ID" value="MFC6008207.1"/>
    <property type="molecule type" value="Genomic_DNA"/>
</dbReference>
<feature type="domain" description="Glycosyltransferase 2-like" evidence="5">
    <location>
        <begin position="13"/>
        <end position="156"/>
    </location>
</feature>
<protein>
    <submittedName>
        <fullName evidence="6">Glycosyltransferase family 2 protein</fullName>
        <ecNumber evidence="6">2.4.-.-</ecNumber>
    </submittedName>
</protein>
<gene>
    <name evidence="6" type="ORF">ACFQDO_13810</name>
</gene>
<dbReference type="GO" id="GO:0016757">
    <property type="term" value="F:glycosyltransferase activity"/>
    <property type="evidence" value="ECO:0007669"/>
    <property type="project" value="UniProtKB-KW"/>
</dbReference>
<evidence type="ECO:0000259" key="5">
    <source>
        <dbReference type="Pfam" id="PF00535"/>
    </source>
</evidence>
<evidence type="ECO:0000313" key="6">
    <source>
        <dbReference type="EMBL" id="MFC6008207.1"/>
    </source>
</evidence>
<reference evidence="7" key="1">
    <citation type="journal article" date="2019" name="Int. J. Syst. Evol. Microbiol.">
        <title>The Global Catalogue of Microorganisms (GCM) 10K type strain sequencing project: providing services to taxonomists for standard genome sequencing and annotation.</title>
        <authorList>
            <consortium name="The Broad Institute Genomics Platform"/>
            <consortium name="The Broad Institute Genome Sequencing Center for Infectious Disease"/>
            <person name="Wu L."/>
            <person name="Ma J."/>
        </authorList>
    </citation>
    <scope>NUCLEOTIDE SEQUENCE [LARGE SCALE GENOMIC DNA]</scope>
    <source>
        <strain evidence="7">KACC 14249</strain>
    </source>
</reference>
<dbReference type="EC" id="2.4.-.-" evidence="6"/>
<comment type="caution">
    <text evidence="6">The sequence shown here is derived from an EMBL/GenBank/DDBJ whole genome shotgun (WGS) entry which is preliminary data.</text>
</comment>
<evidence type="ECO:0000313" key="7">
    <source>
        <dbReference type="Proteomes" id="UP001596189"/>
    </source>
</evidence>
<dbReference type="InterPro" id="IPR001173">
    <property type="entry name" value="Glyco_trans_2-like"/>
</dbReference>
<keyword evidence="4 6" id="KW-0808">Transferase</keyword>
<dbReference type="Pfam" id="PF00535">
    <property type="entry name" value="Glycos_transf_2"/>
    <property type="match status" value="1"/>
</dbReference>
<comment type="pathway">
    <text evidence="1">Cell wall biogenesis; cell wall polysaccharide biosynthesis.</text>
</comment>
<sequence length="285" mass="31794">MGVGVVVLTMGDRPVELTRALRSVLDQTGPRAEILVIANGVQAPPVPDGVRTLATPENLGIVGGRDLGWRELDDELVLFLDDDAWLLSDDVLGRVRAAFAADQRLGIVSMRIIDPETGLSSRRHVPRLRASDPERSSDVTTFLGGANVMRRAVLDQCGGLPSAFWYGHEETDLAWAALDAGWTIRYDADAVAGHPTTTPARHETYYRLNARNRVWLARRRLPAPLVVAYLGVWTALTVVRVRDLRSLRVWGRGFVEGWRSDPGPRRPMRWRTVWRMTRLGRPPVV</sequence>